<dbReference type="Proteomes" id="UP000002207">
    <property type="component" value="Chromosome"/>
</dbReference>
<dbReference type="Gene3D" id="3.30.420.10">
    <property type="entry name" value="Ribonuclease H-like superfamily/Ribonuclease H"/>
    <property type="match status" value="1"/>
</dbReference>
<gene>
    <name evidence="2" type="ordered locus">ACP_1328</name>
</gene>
<dbReference type="STRING" id="240015.ACP_1328"/>
<dbReference type="EMBL" id="CP001472">
    <property type="protein sequence ID" value="ACO33126.1"/>
    <property type="molecule type" value="Genomic_DNA"/>
</dbReference>
<sequence length="296" mass="34167">MKPSGRGPMVEHLERMHGVAERRACRVLCVPRATYRYRSCLDPRTELRMRIREIAQSRVRYGYRKIRVLLNREGWNVGRYLVYPLYCEEGLCLQRMRPAGKHKASRSRAEKFKATAPDQAWSMDFVSDQLQGGTRFRSLTIVDVYTREAVVIEAGQSLKGEDVVRTLNRVKQERGVPKILFCDNGSEFTSQAMDLWAYRNNTKIDFSRPGKPTDNAFVEGFNGTFRSECLNTHWFADLREAKVLIEAWRKEYNESRPHASLADRTPSEFASQYAASRILAETRNSRGLTSDLVQEN</sequence>
<dbReference type="Pfam" id="PF13276">
    <property type="entry name" value="HTH_21"/>
    <property type="match status" value="1"/>
</dbReference>
<dbReference type="InParanoid" id="C1F5F4"/>
<dbReference type="PROSITE" id="PS50994">
    <property type="entry name" value="INTEGRASE"/>
    <property type="match status" value="1"/>
</dbReference>
<protein>
    <submittedName>
        <fullName evidence="2">IS3 family transposase orfB</fullName>
    </submittedName>
</protein>
<dbReference type="KEGG" id="aca:ACP_1328"/>
<dbReference type="GO" id="GO:0003676">
    <property type="term" value="F:nucleic acid binding"/>
    <property type="evidence" value="ECO:0007669"/>
    <property type="project" value="InterPro"/>
</dbReference>
<dbReference type="InterPro" id="IPR001584">
    <property type="entry name" value="Integrase_cat-core"/>
</dbReference>
<dbReference type="GO" id="GO:0015074">
    <property type="term" value="P:DNA integration"/>
    <property type="evidence" value="ECO:0007669"/>
    <property type="project" value="InterPro"/>
</dbReference>
<proteinExistence type="predicted"/>
<dbReference type="eggNOG" id="COG2801">
    <property type="taxonomic scope" value="Bacteria"/>
</dbReference>
<dbReference type="HOGENOM" id="CLU_027402_31_0_0"/>
<dbReference type="InterPro" id="IPR036397">
    <property type="entry name" value="RNaseH_sf"/>
</dbReference>
<organism evidence="2 3">
    <name type="scientific">Acidobacterium capsulatum (strain ATCC 51196 / DSM 11244 / BCRC 80197 / JCM 7670 / NBRC 15755 / NCIMB 13165 / 161)</name>
    <dbReference type="NCBI Taxonomy" id="240015"/>
    <lineage>
        <taxon>Bacteria</taxon>
        <taxon>Pseudomonadati</taxon>
        <taxon>Acidobacteriota</taxon>
        <taxon>Terriglobia</taxon>
        <taxon>Terriglobales</taxon>
        <taxon>Acidobacteriaceae</taxon>
        <taxon>Acidobacterium</taxon>
    </lineage>
</organism>
<dbReference type="Pfam" id="PF13683">
    <property type="entry name" value="rve_3"/>
    <property type="match status" value="1"/>
</dbReference>
<evidence type="ECO:0000313" key="3">
    <source>
        <dbReference type="Proteomes" id="UP000002207"/>
    </source>
</evidence>
<dbReference type="NCBIfam" id="NF033516">
    <property type="entry name" value="transpos_IS3"/>
    <property type="match status" value="1"/>
</dbReference>
<name>C1F5F4_ACIC5</name>
<dbReference type="SUPFAM" id="SSF53098">
    <property type="entry name" value="Ribonuclease H-like"/>
    <property type="match status" value="1"/>
</dbReference>
<dbReference type="InterPro" id="IPR025948">
    <property type="entry name" value="HTH-like_dom"/>
</dbReference>
<dbReference type="PANTHER" id="PTHR47515">
    <property type="entry name" value="LOW CALCIUM RESPONSE LOCUS PROTEIN T"/>
    <property type="match status" value="1"/>
</dbReference>
<evidence type="ECO:0000313" key="2">
    <source>
        <dbReference type="EMBL" id="ACO33126.1"/>
    </source>
</evidence>
<accession>C1F5F4</accession>
<dbReference type="AlphaFoldDB" id="C1F5F4"/>
<dbReference type="InterPro" id="IPR012337">
    <property type="entry name" value="RNaseH-like_sf"/>
</dbReference>
<keyword evidence="3" id="KW-1185">Reference proteome</keyword>
<reference evidence="2 3" key="1">
    <citation type="journal article" date="2009" name="Appl. Environ. Microbiol.">
        <title>Three genomes from the phylum Acidobacteria provide insight into the lifestyles of these microorganisms in soils.</title>
        <authorList>
            <person name="Ward N.L."/>
            <person name="Challacombe J.F."/>
            <person name="Janssen P.H."/>
            <person name="Henrissat B."/>
            <person name="Coutinho P.M."/>
            <person name="Wu M."/>
            <person name="Xie G."/>
            <person name="Haft D.H."/>
            <person name="Sait M."/>
            <person name="Badger J."/>
            <person name="Barabote R.D."/>
            <person name="Bradley B."/>
            <person name="Brettin T.S."/>
            <person name="Brinkac L.M."/>
            <person name="Bruce D."/>
            <person name="Creasy T."/>
            <person name="Daugherty S.C."/>
            <person name="Davidsen T.M."/>
            <person name="DeBoy R.T."/>
            <person name="Detter J.C."/>
            <person name="Dodson R.J."/>
            <person name="Durkin A.S."/>
            <person name="Ganapathy A."/>
            <person name="Gwinn-Giglio M."/>
            <person name="Han C.S."/>
            <person name="Khouri H."/>
            <person name="Kiss H."/>
            <person name="Kothari S.P."/>
            <person name="Madupu R."/>
            <person name="Nelson K.E."/>
            <person name="Nelson W.C."/>
            <person name="Paulsen I."/>
            <person name="Penn K."/>
            <person name="Ren Q."/>
            <person name="Rosovitz M.J."/>
            <person name="Selengut J.D."/>
            <person name="Shrivastava S."/>
            <person name="Sullivan S.A."/>
            <person name="Tapia R."/>
            <person name="Thompson L.S."/>
            <person name="Watkins K.L."/>
            <person name="Yang Q."/>
            <person name="Yu C."/>
            <person name="Zafar N."/>
            <person name="Zhou L."/>
            <person name="Kuske C.R."/>
        </authorList>
    </citation>
    <scope>NUCLEOTIDE SEQUENCE [LARGE SCALE GENOMIC DNA]</scope>
    <source>
        <strain evidence="3">ATCC 51196 / DSM 11244 / BCRC 80197 / JCM 7670 / NBRC 15755 / NCIMB 13165 / 161</strain>
    </source>
</reference>
<feature type="domain" description="Integrase catalytic" evidence="1">
    <location>
        <begin position="113"/>
        <end position="274"/>
    </location>
</feature>
<dbReference type="InterPro" id="IPR048020">
    <property type="entry name" value="Transpos_IS3"/>
</dbReference>
<evidence type="ECO:0000259" key="1">
    <source>
        <dbReference type="PROSITE" id="PS50994"/>
    </source>
</evidence>
<dbReference type="PANTHER" id="PTHR47515:SF1">
    <property type="entry name" value="BLR2054 PROTEIN"/>
    <property type="match status" value="1"/>
</dbReference>